<accession>A0ABU6U368</accession>
<evidence type="ECO:0000256" key="3">
    <source>
        <dbReference type="ARBA" id="ARBA00023015"/>
    </source>
</evidence>
<evidence type="ECO:0000256" key="1">
    <source>
        <dbReference type="ARBA" id="ARBA00004123"/>
    </source>
</evidence>
<proteinExistence type="predicted"/>
<feature type="compositionally biased region" description="Basic residues" evidence="7">
    <location>
        <begin position="254"/>
        <end position="268"/>
    </location>
</feature>
<sequence>MKWGGRKASSASSSSTSSSPSVPSNLHASPFSWFSKFKHMRINSSSTTHANSKIKKPPKQTTSSTVSPPRYSCGNNNKYGGDDASSSSLCRSSFGEHDEDNVIESSGKKNASREATLINNNIIKLKEKKEERKFVDDRKVKMEMKDKEYENLRMRFEKKAQKVLQQQLFKLETEREESRKLIQEKHVHYSFPSSSESKKSSNSLRTSNNKNNIVEKKLMMNPTEELNMNLKVKTRKKKQQSSVVDVSSREIIHQRRKSRNSPRVRIHSPRMSSPKVDQVCRIKAIEDMKKARLKMKKEREEIVLQETLLPLTKGSSSSEDRFAVIKCSLDPRQDFRDSMMEMIIEKRIRNPEEMEELLACYLTLNADEYHDLIIQVFRQVWFQMSHGG</sequence>
<feature type="compositionally biased region" description="Low complexity" evidence="7">
    <location>
        <begin position="8"/>
        <end position="24"/>
    </location>
</feature>
<dbReference type="Proteomes" id="UP001341840">
    <property type="component" value="Unassembled WGS sequence"/>
</dbReference>
<keyword evidence="10" id="KW-1185">Reference proteome</keyword>
<feature type="region of interest" description="Disordered" evidence="7">
    <location>
        <begin position="187"/>
        <end position="213"/>
    </location>
</feature>
<organism evidence="9 10">
    <name type="scientific">Stylosanthes scabra</name>
    <dbReference type="NCBI Taxonomy" id="79078"/>
    <lineage>
        <taxon>Eukaryota</taxon>
        <taxon>Viridiplantae</taxon>
        <taxon>Streptophyta</taxon>
        <taxon>Embryophyta</taxon>
        <taxon>Tracheophyta</taxon>
        <taxon>Spermatophyta</taxon>
        <taxon>Magnoliopsida</taxon>
        <taxon>eudicotyledons</taxon>
        <taxon>Gunneridae</taxon>
        <taxon>Pentapetalae</taxon>
        <taxon>rosids</taxon>
        <taxon>fabids</taxon>
        <taxon>Fabales</taxon>
        <taxon>Fabaceae</taxon>
        <taxon>Papilionoideae</taxon>
        <taxon>50 kb inversion clade</taxon>
        <taxon>dalbergioids sensu lato</taxon>
        <taxon>Dalbergieae</taxon>
        <taxon>Pterocarpus clade</taxon>
        <taxon>Stylosanthes</taxon>
    </lineage>
</organism>
<evidence type="ECO:0000256" key="2">
    <source>
        <dbReference type="ARBA" id="ARBA00022491"/>
    </source>
</evidence>
<dbReference type="EMBL" id="JASCZI010120833">
    <property type="protein sequence ID" value="MED6155095.1"/>
    <property type="molecule type" value="Genomic_DNA"/>
</dbReference>
<evidence type="ECO:0000256" key="4">
    <source>
        <dbReference type="ARBA" id="ARBA00023163"/>
    </source>
</evidence>
<feature type="region of interest" description="Disordered" evidence="7">
    <location>
        <begin position="233"/>
        <end position="273"/>
    </location>
</feature>
<evidence type="ECO:0000313" key="9">
    <source>
        <dbReference type="EMBL" id="MED6155095.1"/>
    </source>
</evidence>
<evidence type="ECO:0000256" key="5">
    <source>
        <dbReference type="ARBA" id="ARBA00023242"/>
    </source>
</evidence>
<feature type="compositionally biased region" description="Low complexity" evidence="7">
    <location>
        <begin position="190"/>
        <end position="212"/>
    </location>
</feature>
<evidence type="ECO:0000256" key="6">
    <source>
        <dbReference type="RuleBase" id="RU367028"/>
    </source>
</evidence>
<keyword evidence="3 6" id="KW-0805">Transcription regulation</keyword>
<dbReference type="Pfam" id="PF04844">
    <property type="entry name" value="Ovate"/>
    <property type="match status" value="1"/>
</dbReference>
<keyword evidence="2 6" id="KW-0678">Repressor</keyword>
<evidence type="ECO:0000259" key="8">
    <source>
        <dbReference type="PROSITE" id="PS51754"/>
    </source>
</evidence>
<feature type="region of interest" description="Disordered" evidence="7">
    <location>
        <begin position="44"/>
        <end position="110"/>
    </location>
</feature>
<gene>
    <name evidence="9" type="ORF">PIB30_002305</name>
</gene>
<comment type="subcellular location">
    <subcellularLocation>
        <location evidence="1 6">Nucleus</location>
    </subcellularLocation>
</comment>
<dbReference type="PROSITE" id="PS51754">
    <property type="entry name" value="OVATE"/>
    <property type="match status" value="1"/>
</dbReference>
<evidence type="ECO:0000313" key="10">
    <source>
        <dbReference type="Proteomes" id="UP001341840"/>
    </source>
</evidence>
<feature type="domain" description="OVATE" evidence="8">
    <location>
        <begin position="324"/>
        <end position="383"/>
    </location>
</feature>
<keyword evidence="4 6" id="KW-0804">Transcription</keyword>
<name>A0ABU6U368_9FABA</name>
<comment type="caution">
    <text evidence="9">The sequence shown here is derived from an EMBL/GenBank/DDBJ whole genome shotgun (WGS) entry which is preliminary data.</text>
</comment>
<comment type="function">
    <text evidence="6">Transcriptional repressor that regulates multiple aspects of plant growth and development.</text>
</comment>
<dbReference type="NCBIfam" id="TIGR01568">
    <property type="entry name" value="A_thal_3678"/>
    <property type="match status" value="1"/>
</dbReference>
<feature type="region of interest" description="Disordered" evidence="7">
    <location>
        <begin position="1"/>
        <end position="29"/>
    </location>
</feature>
<keyword evidence="5 6" id="KW-0539">Nucleus</keyword>
<reference evidence="9 10" key="1">
    <citation type="journal article" date="2023" name="Plants (Basel)">
        <title>Bridging the Gap: Combining Genomics and Transcriptomics Approaches to Understand Stylosanthes scabra, an Orphan Legume from the Brazilian Caatinga.</title>
        <authorList>
            <person name="Ferreira-Neto J.R.C."/>
            <person name="da Silva M.D."/>
            <person name="Binneck E."/>
            <person name="de Melo N.F."/>
            <person name="da Silva R.H."/>
            <person name="de Melo A.L.T.M."/>
            <person name="Pandolfi V."/>
            <person name="Bustamante F.O."/>
            <person name="Brasileiro-Vidal A.C."/>
            <person name="Benko-Iseppon A.M."/>
        </authorList>
    </citation>
    <scope>NUCLEOTIDE SEQUENCE [LARGE SCALE GENOMIC DNA]</scope>
    <source>
        <tissue evidence="9">Leaves</tissue>
    </source>
</reference>
<dbReference type="PANTHER" id="PTHR33057:SF205">
    <property type="entry name" value="TRANSCRIPTION REPRESSOR"/>
    <property type="match status" value="1"/>
</dbReference>
<protein>
    <recommendedName>
        <fullName evidence="6">Transcription repressor</fullName>
    </recommendedName>
    <alternativeName>
        <fullName evidence="6">Ovate family protein</fullName>
    </alternativeName>
</protein>
<dbReference type="InterPro" id="IPR038933">
    <property type="entry name" value="Ovate"/>
</dbReference>
<dbReference type="InterPro" id="IPR006458">
    <property type="entry name" value="Ovate_C"/>
</dbReference>
<evidence type="ECO:0000256" key="7">
    <source>
        <dbReference type="SAM" id="MobiDB-lite"/>
    </source>
</evidence>
<dbReference type="PANTHER" id="PTHR33057">
    <property type="entry name" value="TRANSCRIPTION REPRESSOR OFP7-RELATED"/>
    <property type="match status" value="1"/>
</dbReference>
<feature type="compositionally biased region" description="Polar residues" evidence="7">
    <location>
        <begin position="59"/>
        <end position="78"/>
    </location>
</feature>